<protein>
    <recommendedName>
        <fullName evidence="2">CBF1-interacting co-repressor CIR N-terminal domain-containing protein</fullName>
    </recommendedName>
</protein>
<dbReference type="AlphaFoldDB" id="A0A6G1KFN9"/>
<dbReference type="OrthoDB" id="2159131at2759"/>
<dbReference type="PANTHER" id="PTHR22093:SF0">
    <property type="entry name" value="LEUKOCYTE RECEPTOR CLUSTER MEMBER 1"/>
    <property type="match status" value="1"/>
</dbReference>
<feature type="compositionally biased region" description="Basic and acidic residues" evidence="1">
    <location>
        <begin position="164"/>
        <end position="187"/>
    </location>
</feature>
<dbReference type="EMBL" id="MU005767">
    <property type="protein sequence ID" value="KAF2711365.1"/>
    <property type="molecule type" value="Genomic_DNA"/>
</dbReference>
<organism evidence="3 4">
    <name type="scientific">Pleomassaria siparia CBS 279.74</name>
    <dbReference type="NCBI Taxonomy" id="1314801"/>
    <lineage>
        <taxon>Eukaryota</taxon>
        <taxon>Fungi</taxon>
        <taxon>Dikarya</taxon>
        <taxon>Ascomycota</taxon>
        <taxon>Pezizomycotina</taxon>
        <taxon>Dothideomycetes</taxon>
        <taxon>Pleosporomycetidae</taxon>
        <taxon>Pleosporales</taxon>
        <taxon>Pleomassariaceae</taxon>
        <taxon>Pleomassaria</taxon>
    </lineage>
</organism>
<feature type="region of interest" description="Disordered" evidence="1">
    <location>
        <begin position="148"/>
        <end position="401"/>
    </location>
</feature>
<sequence length="401" mass="46165">MAVCLELGGWADGREISRRNVVDSAIHLLGKKSWNVYNPASIARVKADEAAAAAREAADEQRMQELDAERRAAILRGQTPPPLPEEETNKDERGTRRADKTRDNHDRKRRKLAGEDETDMEIRLAKTTTGSKEGADAAVLKLRKPANDAPLEDHAGNINLFPVDPRETKRREKNAEAEKEKRKKEQSFADQYTMRLANAAGKGGLENPWYAAKPQANPKEEEDGSGAKLIGYPGFAEKDVWGNEDLRRKERQQNQIVSNDPFALMQKAQVHLKKSKEDKKKWAAERDRELRELRATQEREWRRDRHGKRKERGDEDDVESFSVDVKHHARDRPSRHQRGHKSRSPSRERRHERTLSHRHDRKRSRSQNRERRAESSRNGQKSHNGDSGRKLHRSANIREDS</sequence>
<reference evidence="3" key="1">
    <citation type="journal article" date="2020" name="Stud. Mycol.">
        <title>101 Dothideomycetes genomes: a test case for predicting lifestyles and emergence of pathogens.</title>
        <authorList>
            <person name="Haridas S."/>
            <person name="Albert R."/>
            <person name="Binder M."/>
            <person name="Bloem J."/>
            <person name="Labutti K."/>
            <person name="Salamov A."/>
            <person name="Andreopoulos B."/>
            <person name="Baker S."/>
            <person name="Barry K."/>
            <person name="Bills G."/>
            <person name="Bluhm B."/>
            <person name="Cannon C."/>
            <person name="Castanera R."/>
            <person name="Culley D."/>
            <person name="Daum C."/>
            <person name="Ezra D."/>
            <person name="Gonzalez J."/>
            <person name="Henrissat B."/>
            <person name="Kuo A."/>
            <person name="Liang C."/>
            <person name="Lipzen A."/>
            <person name="Lutzoni F."/>
            <person name="Magnuson J."/>
            <person name="Mondo S."/>
            <person name="Nolan M."/>
            <person name="Ohm R."/>
            <person name="Pangilinan J."/>
            <person name="Park H.-J."/>
            <person name="Ramirez L."/>
            <person name="Alfaro M."/>
            <person name="Sun H."/>
            <person name="Tritt A."/>
            <person name="Yoshinaga Y."/>
            <person name="Zwiers L.-H."/>
            <person name="Turgeon B."/>
            <person name="Goodwin S."/>
            <person name="Spatafora J."/>
            <person name="Crous P."/>
            <person name="Grigoriev I."/>
        </authorList>
    </citation>
    <scope>NUCLEOTIDE SEQUENCE</scope>
    <source>
        <strain evidence="3">CBS 279.74</strain>
    </source>
</reference>
<feature type="domain" description="CBF1-interacting co-repressor CIR N-terminal" evidence="2">
    <location>
        <begin position="33"/>
        <end position="69"/>
    </location>
</feature>
<dbReference type="InterPro" id="IPR039875">
    <property type="entry name" value="LENG1-like"/>
</dbReference>
<dbReference type="InterPro" id="IPR019339">
    <property type="entry name" value="CIR_N_dom"/>
</dbReference>
<feature type="compositionally biased region" description="Basic and acidic residues" evidence="1">
    <location>
        <begin position="275"/>
        <end position="303"/>
    </location>
</feature>
<name>A0A6G1KFN9_9PLEO</name>
<feature type="compositionally biased region" description="Basic and acidic residues" evidence="1">
    <location>
        <begin position="345"/>
        <end position="357"/>
    </location>
</feature>
<dbReference type="PANTHER" id="PTHR22093">
    <property type="entry name" value="LEUKOCYTE RECEPTOR CLUSTER LRC MEMBER 1"/>
    <property type="match status" value="1"/>
</dbReference>
<dbReference type="Proteomes" id="UP000799428">
    <property type="component" value="Unassembled WGS sequence"/>
</dbReference>
<gene>
    <name evidence="3" type="ORF">K504DRAFT_531966</name>
</gene>
<feature type="compositionally biased region" description="Basic and acidic residues" evidence="1">
    <location>
        <begin position="236"/>
        <end position="252"/>
    </location>
</feature>
<proteinExistence type="predicted"/>
<keyword evidence="4" id="KW-1185">Reference proteome</keyword>
<dbReference type="SMART" id="SM01083">
    <property type="entry name" value="Cir_N"/>
    <property type="match status" value="1"/>
</dbReference>
<accession>A0A6G1KFN9</accession>
<evidence type="ECO:0000256" key="1">
    <source>
        <dbReference type="SAM" id="MobiDB-lite"/>
    </source>
</evidence>
<feature type="compositionally biased region" description="Basic residues" evidence="1">
    <location>
        <begin position="327"/>
        <end position="344"/>
    </location>
</feature>
<evidence type="ECO:0000259" key="2">
    <source>
        <dbReference type="SMART" id="SM01083"/>
    </source>
</evidence>
<evidence type="ECO:0000313" key="3">
    <source>
        <dbReference type="EMBL" id="KAF2711365.1"/>
    </source>
</evidence>
<evidence type="ECO:0000313" key="4">
    <source>
        <dbReference type="Proteomes" id="UP000799428"/>
    </source>
</evidence>
<feature type="compositionally biased region" description="Basic and acidic residues" evidence="1">
    <location>
        <begin position="90"/>
        <end position="106"/>
    </location>
</feature>
<feature type="region of interest" description="Disordered" evidence="1">
    <location>
        <begin position="74"/>
        <end position="135"/>
    </location>
</feature>